<dbReference type="Proteomes" id="UP001140949">
    <property type="component" value="Unassembled WGS sequence"/>
</dbReference>
<gene>
    <name evidence="4" type="ORF">M6B38_263755</name>
</gene>
<dbReference type="InterPro" id="IPR025283">
    <property type="entry name" value="DUF4042"/>
</dbReference>
<protein>
    <submittedName>
        <fullName evidence="4">HEAT repeat-containing protein 6</fullName>
    </submittedName>
</protein>
<evidence type="ECO:0000313" key="5">
    <source>
        <dbReference type="Proteomes" id="UP001140949"/>
    </source>
</evidence>
<dbReference type="Pfam" id="PF02985">
    <property type="entry name" value="HEAT"/>
    <property type="match status" value="1"/>
</dbReference>
<dbReference type="EMBL" id="JANAVB010002795">
    <property type="protein sequence ID" value="KAJ6850599.1"/>
    <property type="molecule type" value="Genomic_DNA"/>
</dbReference>
<evidence type="ECO:0000313" key="4">
    <source>
        <dbReference type="EMBL" id="KAJ6850599.1"/>
    </source>
</evidence>
<evidence type="ECO:0000256" key="1">
    <source>
        <dbReference type="ARBA" id="ARBA00022737"/>
    </source>
</evidence>
<organism evidence="4 5">
    <name type="scientific">Iris pallida</name>
    <name type="common">Sweet iris</name>
    <dbReference type="NCBI Taxonomy" id="29817"/>
    <lineage>
        <taxon>Eukaryota</taxon>
        <taxon>Viridiplantae</taxon>
        <taxon>Streptophyta</taxon>
        <taxon>Embryophyta</taxon>
        <taxon>Tracheophyta</taxon>
        <taxon>Spermatophyta</taxon>
        <taxon>Magnoliopsida</taxon>
        <taxon>Liliopsida</taxon>
        <taxon>Asparagales</taxon>
        <taxon>Iridaceae</taxon>
        <taxon>Iridoideae</taxon>
        <taxon>Irideae</taxon>
        <taxon>Iris</taxon>
    </lineage>
</organism>
<dbReference type="InterPro" id="IPR016024">
    <property type="entry name" value="ARM-type_fold"/>
</dbReference>
<dbReference type="AlphaFoldDB" id="A0AAX6IBI9"/>
<dbReference type="PANTHER" id="PTHR13366">
    <property type="entry name" value="MALARIA ANTIGEN-RELATED"/>
    <property type="match status" value="1"/>
</dbReference>
<feature type="region of interest" description="Disordered" evidence="2">
    <location>
        <begin position="349"/>
        <end position="387"/>
    </location>
</feature>
<comment type="caution">
    <text evidence="4">The sequence shown here is derived from an EMBL/GenBank/DDBJ whole genome shotgun (WGS) entry which is preliminary data.</text>
</comment>
<dbReference type="Gene3D" id="1.25.10.10">
    <property type="entry name" value="Leucine-rich Repeat Variant"/>
    <property type="match status" value="1"/>
</dbReference>
<name>A0AAX6IBI9_IRIPA</name>
<evidence type="ECO:0000259" key="3">
    <source>
        <dbReference type="Pfam" id="PF13251"/>
    </source>
</evidence>
<feature type="domain" description="DUF4042" evidence="3">
    <location>
        <begin position="393"/>
        <end position="580"/>
    </location>
</feature>
<accession>A0AAX6IBI9</accession>
<dbReference type="InterPro" id="IPR011989">
    <property type="entry name" value="ARM-like"/>
</dbReference>
<dbReference type="PANTHER" id="PTHR13366:SF0">
    <property type="entry name" value="HEAT REPEAT-CONTAINING PROTEIN 6"/>
    <property type="match status" value="1"/>
</dbReference>
<dbReference type="Pfam" id="PF13251">
    <property type="entry name" value="DUF4042"/>
    <property type="match status" value="1"/>
</dbReference>
<reference evidence="4" key="1">
    <citation type="journal article" date="2023" name="GigaByte">
        <title>Genome assembly of the bearded iris, Iris pallida Lam.</title>
        <authorList>
            <person name="Bruccoleri R.E."/>
            <person name="Oakeley E.J."/>
            <person name="Faust A.M.E."/>
            <person name="Altorfer M."/>
            <person name="Dessus-Babus S."/>
            <person name="Burckhardt D."/>
            <person name="Oertli M."/>
            <person name="Naumann U."/>
            <person name="Petersen F."/>
            <person name="Wong J."/>
        </authorList>
    </citation>
    <scope>NUCLEOTIDE SEQUENCE</scope>
    <source>
        <strain evidence="4">GSM-AAB239-AS_SAM_17_03QT</strain>
    </source>
</reference>
<dbReference type="SUPFAM" id="SSF48371">
    <property type="entry name" value="ARM repeat"/>
    <property type="match status" value="1"/>
</dbReference>
<feature type="compositionally biased region" description="Polar residues" evidence="2">
    <location>
        <begin position="1131"/>
        <end position="1146"/>
    </location>
</feature>
<feature type="region of interest" description="Disordered" evidence="2">
    <location>
        <begin position="310"/>
        <end position="332"/>
    </location>
</feature>
<sequence>MSSSASISADVRPWRTSFLTLRDETLASPPPSSVLPLLRNLLLSHSAAELAAAAANLPPHEVTSDVTLLGELALSVSERHDADETLVQICHLMHDVCCKVRMQINSSSWTIILNFLEKFVKNILGSPTMSFSLGGTPKMKIIGEILEILRLIDKAFGRNSSLSDNLHLIEFLCCVVSCLHSELLIIYRSNEICLTDTGIGDTNCNNLWEMQTIAFSMIGDALSRIASSISASLWHSVVEIIRKVMDFVPSKNLLIVDNIMSRFFATFFHCLHLVLTNPKGSLSGQVTGLVATLQMFLTYGLSSRCPPLPSNVESKAKGARSPNQKPTVESKRSVLGAYVPPHLRRRESIDRHLPDTQFSSDSEPSKYGLSSSDSDLSDNDGYTINGDHHRSSKTRLAVIVCIQDLCHAEPKSLTSLCTLLLPENDVLQPRKYQATLMTCLLFDPVLKIRTASALTLAAMLDGHSRTFLQVAEHKGSSKPGSFTTLSCSLGQILMQLHTGILYMIQQETHGGLLTSLYKVLVLLISATPYARMSRELLQTIMASLCTRIRQDLAFKIENVAQLGNALSCLGAAFSVSPPSPHVLEMLEDDISRGLIQRQHESSVLSLLLQLSEQGRHLIIRLEAFQVLRAVSHNYPSIVTAFWENISANVYPLLSASTTDDSCAGLLKSETCKSVDSTNERCTVAAIKTLDECLRAASGFRGADDLLECRLVDIQIVAYSTRRKKVSSAPSYELNGKRTSRDHSADCSSGTKQWFGVIEMHLPLALSHSSPLVRAASVTCFAGMTSSVFFSLSGEKQEFVKSSIITAALNDEAPSVRAAACRAIGVIMCFSQIVCSARLLNEFIHAVELNSHNSSTSVRITASWALANICDSLRHEATEHLESCTGTVNDFNSISVLVESALRLAKDGDKIKSNAVRALGNLSRFIKFTSFSSTSSGSRDSMALSSQSCEISSSSTSIGTSSKSRLCLDTRWLERMVQAFVSCVTTGNVKVQWNVCHALSNLFMNDTLMLHDMSWAPSVFSILLLLLRDSTNYKIRIHAAVALAVPASRLDYGTSFDDVVQGLEHVLESLATAQLSTPSNFKYKESLEKQLSLTTLHVLSFASTNEDQALKDFLVKKSPFLEEWFKSLCSTSLDSNDQPSSSETGQTKNEDDELISIAPKKATVERAIKSLMNVYQYCNHPDIARRFERLVGPPCTKVTGELPTYSKARR</sequence>
<reference evidence="4" key="2">
    <citation type="submission" date="2023-04" db="EMBL/GenBank/DDBJ databases">
        <authorList>
            <person name="Bruccoleri R.E."/>
            <person name="Oakeley E.J."/>
            <person name="Faust A.-M."/>
            <person name="Dessus-Babus S."/>
            <person name="Altorfer M."/>
            <person name="Burckhardt D."/>
            <person name="Oertli M."/>
            <person name="Naumann U."/>
            <person name="Petersen F."/>
            <person name="Wong J."/>
        </authorList>
    </citation>
    <scope>NUCLEOTIDE SEQUENCE</scope>
    <source>
        <strain evidence="4">GSM-AAB239-AS_SAM_17_03QT</strain>
        <tissue evidence="4">Leaf</tissue>
    </source>
</reference>
<feature type="region of interest" description="Disordered" evidence="2">
    <location>
        <begin position="1131"/>
        <end position="1154"/>
    </location>
</feature>
<evidence type="ECO:0000256" key="2">
    <source>
        <dbReference type="SAM" id="MobiDB-lite"/>
    </source>
</evidence>
<proteinExistence type="predicted"/>
<keyword evidence="5" id="KW-1185">Reference proteome</keyword>
<keyword evidence="1" id="KW-0677">Repeat</keyword>
<dbReference type="InterPro" id="IPR052107">
    <property type="entry name" value="HEAT6"/>
</dbReference>
<dbReference type="InterPro" id="IPR000357">
    <property type="entry name" value="HEAT"/>
</dbReference>